<gene>
    <name evidence="3" type="ordered locus">Os02g0773732</name>
</gene>
<proteinExistence type="inferred from homology"/>
<dbReference type="Proteomes" id="UP000000763">
    <property type="component" value="Chromosome 2"/>
</dbReference>
<dbReference type="Pfam" id="PF13839">
    <property type="entry name" value="PC-Esterase"/>
    <property type="match status" value="1"/>
</dbReference>
<reference evidence="3 4" key="1">
    <citation type="journal article" date="2005" name="Nature">
        <title>The map-based sequence of the rice genome.</title>
        <authorList>
            <consortium name="International rice genome sequencing project (IRGSP)"/>
            <person name="Matsumoto T."/>
            <person name="Wu J."/>
            <person name="Kanamori H."/>
            <person name="Katayose Y."/>
            <person name="Fujisawa M."/>
            <person name="Namiki N."/>
            <person name="Mizuno H."/>
            <person name="Yamamoto K."/>
            <person name="Antonio B.A."/>
            <person name="Baba T."/>
            <person name="Sakata K."/>
            <person name="Nagamura Y."/>
            <person name="Aoki H."/>
            <person name="Arikawa K."/>
            <person name="Arita K."/>
            <person name="Bito T."/>
            <person name="Chiden Y."/>
            <person name="Fujitsuka N."/>
            <person name="Fukunaka R."/>
            <person name="Hamada M."/>
            <person name="Harada C."/>
            <person name="Hayashi A."/>
            <person name="Hijishita S."/>
            <person name="Honda M."/>
            <person name="Hosokawa S."/>
            <person name="Ichikawa Y."/>
            <person name="Idonuma A."/>
            <person name="Iijima M."/>
            <person name="Ikeda M."/>
            <person name="Ikeno M."/>
            <person name="Ito K."/>
            <person name="Ito S."/>
            <person name="Ito T."/>
            <person name="Ito Y."/>
            <person name="Ito Y."/>
            <person name="Iwabuchi A."/>
            <person name="Kamiya K."/>
            <person name="Karasawa W."/>
            <person name="Kurita K."/>
            <person name="Katagiri S."/>
            <person name="Kikuta A."/>
            <person name="Kobayashi H."/>
            <person name="Kobayashi N."/>
            <person name="Machita K."/>
            <person name="Maehara T."/>
            <person name="Masukawa M."/>
            <person name="Mizubayashi T."/>
            <person name="Mukai Y."/>
            <person name="Nagasaki H."/>
            <person name="Nagata Y."/>
            <person name="Naito S."/>
            <person name="Nakashima M."/>
            <person name="Nakama Y."/>
            <person name="Nakamichi Y."/>
            <person name="Nakamura M."/>
            <person name="Meguro A."/>
            <person name="Negishi M."/>
            <person name="Ohta I."/>
            <person name="Ohta T."/>
            <person name="Okamoto M."/>
            <person name="Ono N."/>
            <person name="Saji S."/>
            <person name="Sakaguchi M."/>
            <person name="Sakai K."/>
            <person name="Shibata M."/>
            <person name="Shimokawa T."/>
            <person name="Song J."/>
            <person name="Takazaki Y."/>
            <person name="Terasawa K."/>
            <person name="Tsugane M."/>
            <person name="Tsuji K."/>
            <person name="Ueda S."/>
            <person name="Waki K."/>
            <person name="Yamagata H."/>
            <person name="Yamamoto M."/>
            <person name="Yamamoto S."/>
            <person name="Yamane H."/>
            <person name="Yoshiki S."/>
            <person name="Yoshihara R."/>
            <person name="Yukawa K."/>
            <person name="Zhong H."/>
            <person name="Yano M."/>
            <person name="Yuan Q."/>
            <person name="Ouyang S."/>
            <person name="Liu J."/>
            <person name="Jones K.M."/>
            <person name="Gansberger K."/>
            <person name="Moffat K."/>
            <person name="Hill J."/>
            <person name="Bera J."/>
            <person name="Fadrosh D."/>
            <person name="Jin S."/>
            <person name="Johri S."/>
            <person name="Kim M."/>
            <person name="Overton L."/>
            <person name="Reardon M."/>
            <person name="Tsitrin T."/>
            <person name="Vuong H."/>
            <person name="Weaver B."/>
            <person name="Ciecko A."/>
            <person name="Tallon L."/>
            <person name="Jackson J."/>
            <person name="Pai G."/>
            <person name="Aken S.V."/>
            <person name="Utterback T."/>
            <person name="Reidmuller S."/>
            <person name="Feldblyum T."/>
            <person name="Hsiao J."/>
            <person name="Zismann V."/>
            <person name="Iobst S."/>
            <person name="de Vazeille A.R."/>
            <person name="Buell C.R."/>
            <person name="Ying K."/>
            <person name="Li Y."/>
            <person name="Lu T."/>
            <person name="Huang Y."/>
            <person name="Zhao Q."/>
            <person name="Feng Q."/>
            <person name="Zhang L."/>
            <person name="Zhu J."/>
            <person name="Weng Q."/>
            <person name="Mu J."/>
            <person name="Lu Y."/>
            <person name="Fan D."/>
            <person name="Liu Y."/>
            <person name="Guan J."/>
            <person name="Zhang Y."/>
            <person name="Yu S."/>
            <person name="Liu X."/>
            <person name="Zhang Y."/>
            <person name="Hong G."/>
            <person name="Han B."/>
            <person name="Choisne N."/>
            <person name="Demange N."/>
            <person name="Orjeda G."/>
            <person name="Samain S."/>
            <person name="Cattolico L."/>
            <person name="Pelletier E."/>
            <person name="Couloux A."/>
            <person name="Segurens B."/>
            <person name="Wincker P."/>
            <person name="D'Hont A."/>
            <person name="Scarpelli C."/>
            <person name="Weissenbach J."/>
            <person name="Salanoubat M."/>
            <person name="Quetier F."/>
            <person name="Yu Y."/>
            <person name="Kim H.R."/>
            <person name="Rambo T."/>
            <person name="Currie J."/>
            <person name="Collura K."/>
            <person name="Luo M."/>
            <person name="Yang T."/>
            <person name="Ammiraju J.S.S."/>
            <person name="Engler F."/>
            <person name="Soderlund C."/>
            <person name="Wing R.A."/>
            <person name="Palmer L.E."/>
            <person name="de la Bastide M."/>
            <person name="Spiegel L."/>
            <person name="Nascimento L."/>
            <person name="Zutavern T."/>
            <person name="O'Shaughnessy A."/>
            <person name="Dike S."/>
            <person name="Dedhia N."/>
            <person name="Preston R."/>
            <person name="Balija V."/>
            <person name="McCombie W.R."/>
            <person name="Chow T."/>
            <person name="Chen H."/>
            <person name="Chung M."/>
            <person name="Chen C."/>
            <person name="Shaw J."/>
            <person name="Wu H."/>
            <person name="Hsiao K."/>
            <person name="Chao Y."/>
            <person name="Chu M."/>
            <person name="Cheng C."/>
            <person name="Hour A."/>
            <person name="Lee P."/>
            <person name="Lin S."/>
            <person name="Lin Y."/>
            <person name="Liou J."/>
            <person name="Liu S."/>
            <person name="Hsing Y."/>
            <person name="Raghuvanshi S."/>
            <person name="Mohanty A."/>
            <person name="Bharti A.K."/>
            <person name="Gaur A."/>
            <person name="Gupta V."/>
            <person name="Kumar D."/>
            <person name="Ravi V."/>
            <person name="Vij S."/>
            <person name="Kapur A."/>
            <person name="Khurana P."/>
            <person name="Khurana P."/>
            <person name="Khurana J.P."/>
            <person name="Tyagi A.K."/>
            <person name="Gaikwad K."/>
            <person name="Singh A."/>
            <person name="Dalal V."/>
            <person name="Srivastava S."/>
            <person name="Dixit A."/>
            <person name="Pal A.K."/>
            <person name="Ghazi I.A."/>
            <person name="Yadav M."/>
            <person name="Pandit A."/>
            <person name="Bhargava A."/>
            <person name="Sureshbabu K."/>
            <person name="Batra K."/>
            <person name="Sharma T.R."/>
            <person name="Mohapatra T."/>
            <person name="Singh N.K."/>
            <person name="Messing J."/>
            <person name="Nelson A.B."/>
            <person name="Fuks G."/>
            <person name="Kavchok S."/>
            <person name="Keizer G."/>
            <person name="Linton E."/>
            <person name="Llaca V."/>
            <person name="Song R."/>
            <person name="Tanyolac B."/>
            <person name="Young S."/>
            <person name="Ho-Il K."/>
            <person name="Hahn J.H."/>
            <person name="Sangsakoo G."/>
            <person name="Vanavichit A."/>
            <person name="de Mattos Luiz.A.T."/>
            <person name="Zimmer P.D."/>
            <person name="Malone G."/>
            <person name="Dellagostin O."/>
            <person name="de Oliveira A.C."/>
            <person name="Bevan M."/>
            <person name="Bancroft I."/>
            <person name="Minx P."/>
            <person name="Cordum H."/>
            <person name="Wilson R."/>
            <person name="Cheng Z."/>
            <person name="Jin W."/>
            <person name="Jiang J."/>
            <person name="Leong S.A."/>
            <person name="Iwama H."/>
            <person name="Gojobori T."/>
            <person name="Itoh T."/>
            <person name="Niimura Y."/>
            <person name="Fujii Y."/>
            <person name="Habara T."/>
            <person name="Sakai H."/>
            <person name="Sato Y."/>
            <person name="Wilson G."/>
            <person name="Kumar K."/>
            <person name="McCouch S."/>
            <person name="Juretic N."/>
            <person name="Hoen D."/>
            <person name="Wright S."/>
            <person name="Bruskiewich R."/>
            <person name="Bureau T."/>
            <person name="Miyao A."/>
            <person name="Hirochika H."/>
            <person name="Nishikawa T."/>
            <person name="Kadowaki K."/>
            <person name="Sugiura M."/>
            <person name="Burr B."/>
            <person name="Sasaki T."/>
        </authorList>
    </citation>
    <scope>NUCLEOTIDE SEQUENCE [LARGE SCALE GENOMIC DNA]</scope>
    <source>
        <strain evidence="4">cv. Nipponbare</strain>
    </source>
</reference>
<accession>C7IZ47</accession>
<dbReference type="PANTHER" id="PTHR32285">
    <property type="entry name" value="PROTEIN TRICHOME BIREFRINGENCE-LIKE 9-RELATED"/>
    <property type="match status" value="1"/>
</dbReference>
<evidence type="ECO:0000313" key="3">
    <source>
        <dbReference type="EMBL" id="BAH91893.1"/>
    </source>
</evidence>
<dbReference type="AlphaFoldDB" id="C7IZ47"/>
<dbReference type="EMBL" id="AP008208">
    <property type="protein sequence ID" value="BAH91893.1"/>
    <property type="molecule type" value="Genomic_DNA"/>
</dbReference>
<comment type="similarity">
    <text evidence="1">Belongs to the PC-esterase family. TBL subfamily.</text>
</comment>
<dbReference type="GO" id="GO:0016413">
    <property type="term" value="F:O-acetyltransferase activity"/>
    <property type="evidence" value="ECO:0007669"/>
    <property type="project" value="InterPro"/>
</dbReference>
<reference evidence="4" key="2">
    <citation type="journal article" date="2008" name="Nucleic Acids Res.">
        <title>The rice annotation project database (RAP-DB): 2008 update.</title>
        <authorList>
            <consortium name="The rice annotation project (RAP)"/>
        </authorList>
    </citation>
    <scope>GENOME REANNOTATION</scope>
    <source>
        <strain evidence="4">cv. Nipponbare</strain>
    </source>
</reference>
<name>C7IZ47_ORYSJ</name>
<evidence type="ECO:0000313" key="4">
    <source>
        <dbReference type="Proteomes" id="UP000000763"/>
    </source>
</evidence>
<dbReference type="PANTHER" id="PTHR32285:SF339">
    <property type="entry name" value="OS02G0773732 PROTEIN"/>
    <property type="match status" value="1"/>
</dbReference>
<sequence length="303" mass="34669">MELLLHPSIRLGMQQWPRTAMALRLREEEPQARTRLSQIRRLHSIRTRVEAELLLQVEAIVQWMLHHRGLLVTPQRLLSMPVVRRRKPIGLKQWRAAICSMEIGSEMTHTLSIPRDHVLTSMSPSTARSMAALIMLTRGSGGSPADAAFQGELRLLEQLCFIQFLVFHVTQLKIQFHDVHNRLNPSDMLERLRGKRLVFVGDSLNRNMWESLVCILRNSVKDKRKVFEVSGRQQFRAEGSYSFLFQVYCAFQSCLMLCICANFSIRNECSFANFLLSRTTTAAWSSSAPLSLFRNGSSPSGRV</sequence>
<protein>
    <submittedName>
        <fullName evidence="3">Os02g0773732 protein</fullName>
    </submittedName>
</protein>
<evidence type="ECO:0000259" key="2">
    <source>
        <dbReference type="Pfam" id="PF13839"/>
    </source>
</evidence>
<feature type="domain" description="Trichome birefringence-like C-terminal" evidence="2">
    <location>
        <begin position="182"/>
        <end position="246"/>
    </location>
</feature>
<evidence type="ECO:0000256" key="1">
    <source>
        <dbReference type="ARBA" id="ARBA00007727"/>
    </source>
</evidence>
<dbReference type="InterPro" id="IPR026057">
    <property type="entry name" value="TBL_C"/>
</dbReference>
<organism evidence="3 4">
    <name type="scientific">Oryza sativa subsp. japonica</name>
    <name type="common">Rice</name>
    <dbReference type="NCBI Taxonomy" id="39947"/>
    <lineage>
        <taxon>Eukaryota</taxon>
        <taxon>Viridiplantae</taxon>
        <taxon>Streptophyta</taxon>
        <taxon>Embryophyta</taxon>
        <taxon>Tracheophyta</taxon>
        <taxon>Spermatophyta</taxon>
        <taxon>Magnoliopsida</taxon>
        <taxon>Liliopsida</taxon>
        <taxon>Poales</taxon>
        <taxon>Poaceae</taxon>
        <taxon>BOP clade</taxon>
        <taxon>Oryzoideae</taxon>
        <taxon>Oryzeae</taxon>
        <taxon>Oryzinae</taxon>
        <taxon>Oryza</taxon>
        <taxon>Oryza sativa</taxon>
    </lineage>
</organism>
<dbReference type="KEGG" id="dosa:Os02g0773732"/>
<dbReference type="InterPro" id="IPR029962">
    <property type="entry name" value="TBL"/>
</dbReference>